<evidence type="ECO:0000313" key="3">
    <source>
        <dbReference type="Proteomes" id="UP001178507"/>
    </source>
</evidence>
<dbReference type="EMBL" id="CAUJNA010000513">
    <property type="protein sequence ID" value="CAJ1378086.1"/>
    <property type="molecule type" value="Genomic_DNA"/>
</dbReference>
<organism evidence="2 3">
    <name type="scientific">Effrenium voratum</name>
    <dbReference type="NCBI Taxonomy" id="2562239"/>
    <lineage>
        <taxon>Eukaryota</taxon>
        <taxon>Sar</taxon>
        <taxon>Alveolata</taxon>
        <taxon>Dinophyceae</taxon>
        <taxon>Suessiales</taxon>
        <taxon>Symbiodiniaceae</taxon>
        <taxon>Effrenium</taxon>
    </lineage>
</organism>
<keyword evidence="3" id="KW-1185">Reference proteome</keyword>
<dbReference type="AlphaFoldDB" id="A0AA36HZ77"/>
<feature type="region of interest" description="Disordered" evidence="1">
    <location>
        <begin position="1"/>
        <end position="36"/>
    </location>
</feature>
<gene>
    <name evidence="2" type="ORF">EVOR1521_LOCUS6720</name>
</gene>
<comment type="caution">
    <text evidence="2">The sequence shown here is derived from an EMBL/GenBank/DDBJ whole genome shotgun (WGS) entry which is preliminary data.</text>
</comment>
<dbReference type="Proteomes" id="UP001178507">
    <property type="component" value="Unassembled WGS sequence"/>
</dbReference>
<feature type="compositionally biased region" description="Basic and acidic residues" evidence="1">
    <location>
        <begin position="1"/>
        <end position="11"/>
    </location>
</feature>
<reference evidence="2" key="1">
    <citation type="submission" date="2023-08" db="EMBL/GenBank/DDBJ databases">
        <authorList>
            <person name="Chen Y."/>
            <person name="Shah S."/>
            <person name="Dougan E. K."/>
            <person name="Thang M."/>
            <person name="Chan C."/>
        </authorList>
    </citation>
    <scope>NUCLEOTIDE SEQUENCE</scope>
</reference>
<accession>A0AA36HZ77</accession>
<protein>
    <submittedName>
        <fullName evidence="2">Uncharacterized protein</fullName>
    </submittedName>
</protein>
<name>A0AA36HZ77_9DINO</name>
<evidence type="ECO:0000313" key="2">
    <source>
        <dbReference type="EMBL" id="CAJ1378086.1"/>
    </source>
</evidence>
<sequence>MGGKVKKDLLKIKKKQPMPSKQDFDPAQSSSSKMAKGEQFVQTFDQILADISNEKLDELSDYAHKDKTNSLKKLPRFAHFTKTINNMVKVKEFLEEQIKYAEDALSDVIVEQCCRDDDTFDWEQVKSIIDKTVGARQSQSQRTDVVMKPAA</sequence>
<proteinExistence type="predicted"/>
<evidence type="ECO:0000256" key="1">
    <source>
        <dbReference type="SAM" id="MobiDB-lite"/>
    </source>
</evidence>